<comment type="similarity">
    <text evidence="2">Belongs to the radical SAM superfamily. Biotin synthase family.</text>
</comment>
<feature type="domain" description="Radical SAM core" evidence="14">
    <location>
        <begin position="74"/>
        <end position="295"/>
    </location>
</feature>
<dbReference type="EC" id="2.8.1.6" evidence="3"/>
<feature type="binding site" evidence="13">
    <location>
        <position position="225"/>
    </location>
    <ligand>
        <name>[2Fe-2S] cluster</name>
        <dbReference type="ChEBI" id="CHEBI:190135"/>
    </ligand>
</feature>
<keyword evidence="16" id="KW-1185">Reference proteome</keyword>
<dbReference type="SMART" id="SM00729">
    <property type="entry name" value="Elp3"/>
    <property type="match status" value="1"/>
</dbReference>
<evidence type="ECO:0000256" key="3">
    <source>
        <dbReference type="ARBA" id="ARBA00012236"/>
    </source>
</evidence>
<evidence type="ECO:0000256" key="11">
    <source>
        <dbReference type="ARBA" id="ARBA00023014"/>
    </source>
</evidence>
<evidence type="ECO:0000256" key="1">
    <source>
        <dbReference type="ARBA" id="ARBA00004942"/>
    </source>
</evidence>
<dbReference type="InterPro" id="IPR007197">
    <property type="entry name" value="rSAM"/>
</dbReference>
<dbReference type="FunFam" id="3.20.20.70:FF:000011">
    <property type="entry name" value="Biotin synthase"/>
    <property type="match status" value="1"/>
</dbReference>
<dbReference type="SFLD" id="SFLDF00272">
    <property type="entry name" value="biotin_synthase"/>
    <property type="match status" value="1"/>
</dbReference>
<dbReference type="Proteomes" id="UP000002640">
    <property type="component" value="Unassembled WGS sequence"/>
</dbReference>
<feature type="binding site" evidence="13">
    <location>
        <position position="93"/>
    </location>
    <ligand>
        <name>[4Fe-4S] cluster</name>
        <dbReference type="ChEBI" id="CHEBI:49883"/>
        <note>4Fe-4S-S-AdoMet</note>
    </ligand>
</feature>
<evidence type="ECO:0000256" key="10">
    <source>
        <dbReference type="ARBA" id="ARBA00023004"/>
    </source>
</evidence>
<keyword evidence="7 13" id="KW-0001">2Fe-2S</keyword>
<feature type="binding site" evidence="13">
    <location>
        <position position="299"/>
    </location>
    <ligand>
        <name>[2Fe-2S] cluster</name>
        <dbReference type="ChEBI" id="CHEBI:190135"/>
    </ligand>
</feature>
<dbReference type="SMART" id="SM00876">
    <property type="entry name" value="BATS"/>
    <property type="match status" value="1"/>
</dbReference>
<dbReference type="PANTHER" id="PTHR22976:SF2">
    <property type="entry name" value="BIOTIN SYNTHASE, MITOCHONDRIAL"/>
    <property type="match status" value="1"/>
</dbReference>
<keyword evidence="8 13" id="KW-0479">Metal-binding</keyword>
<feature type="binding site" evidence="13">
    <location>
        <position position="133"/>
    </location>
    <ligand>
        <name>[2Fe-2S] cluster</name>
        <dbReference type="ChEBI" id="CHEBI:190135"/>
    </ligand>
</feature>
<dbReference type="PANTHER" id="PTHR22976">
    <property type="entry name" value="BIOTIN SYNTHASE"/>
    <property type="match status" value="1"/>
</dbReference>
<dbReference type="InterPro" id="IPR010722">
    <property type="entry name" value="BATS_dom"/>
</dbReference>
<keyword evidence="5" id="KW-0808">Transferase</keyword>
<proteinExistence type="inferred from homology"/>
<evidence type="ECO:0000256" key="6">
    <source>
        <dbReference type="ARBA" id="ARBA00022691"/>
    </source>
</evidence>
<dbReference type="KEGG" id="psoj:PHYSODRAFT_340219"/>
<dbReference type="GeneID" id="20647872"/>
<accession>G5A968</accession>
<dbReference type="GO" id="GO:0051537">
    <property type="term" value="F:2 iron, 2 sulfur cluster binding"/>
    <property type="evidence" value="ECO:0007669"/>
    <property type="project" value="UniProtKB-KW"/>
</dbReference>
<feature type="binding site" evidence="13">
    <location>
        <position position="89"/>
    </location>
    <ligand>
        <name>[4Fe-4S] cluster</name>
        <dbReference type="ChEBI" id="CHEBI:49883"/>
        <note>4Fe-4S-S-AdoMet</note>
    </ligand>
</feature>
<dbReference type="InterPro" id="IPR024177">
    <property type="entry name" value="Biotin_synthase"/>
</dbReference>
<comment type="pathway">
    <text evidence="1">Cofactor biosynthesis; biotin biosynthesis; biotin from 7,8-diaminononanoate: step 2/2.</text>
</comment>
<dbReference type="Pfam" id="PF06968">
    <property type="entry name" value="BATS"/>
    <property type="match status" value="1"/>
</dbReference>
<dbReference type="SUPFAM" id="SSF102114">
    <property type="entry name" value="Radical SAM enzymes"/>
    <property type="match status" value="1"/>
</dbReference>
<name>G5A968_PHYSP</name>
<evidence type="ECO:0000256" key="2">
    <source>
        <dbReference type="ARBA" id="ARBA00010765"/>
    </source>
</evidence>
<feature type="binding site" evidence="13">
    <location>
        <position position="96"/>
    </location>
    <ligand>
        <name>[4Fe-4S] cluster</name>
        <dbReference type="ChEBI" id="CHEBI:49883"/>
        <note>4Fe-4S-S-AdoMet</note>
    </ligand>
</feature>
<dbReference type="InterPro" id="IPR006638">
    <property type="entry name" value="Elp3/MiaA/NifB-like_rSAM"/>
</dbReference>
<dbReference type="GO" id="GO:0004076">
    <property type="term" value="F:biotin synthase activity"/>
    <property type="evidence" value="ECO:0007669"/>
    <property type="project" value="UniProtKB-EC"/>
</dbReference>
<evidence type="ECO:0000256" key="5">
    <source>
        <dbReference type="ARBA" id="ARBA00022679"/>
    </source>
</evidence>
<evidence type="ECO:0000256" key="12">
    <source>
        <dbReference type="ARBA" id="ARBA00034078"/>
    </source>
</evidence>
<keyword evidence="9" id="KW-0093">Biotin biosynthesis</keyword>
<protein>
    <recommendedName>
        <fullName evidence="3">biotin synthase</fullName>
        <ecNumber evidence="3">2.8.1.6</ecNumber>
    </recommendedName>
</protein>
<dbReference type="RefSeq" id="XP_009536616.1">
    <property type="nucleotide sequence ID" value="XM_009538321.1"/>
</dbReference>
<gene>
    <name evidence="15" type="ORF">PHYSODRAFT_340219</name>
</gene>
<dbReference type="GO" id="GO:0005739">
    <property type="term" value="C:mitochondrion"/>
    <property type="evidence" value="ECO:0007669"/>
    <property type="project" value="TreeGrafter"/>
</dbReference>
<evidence type="ECO:0000256" key="13">
    <source>
        <dbReference type="PIRSR" id="PIRSR001619-1"/>
    </source>
</evidence>
<dbReference type="UniPathway" id="UPA00078">
    <property type="reaction ID" value="UER00162"/>
</dbReference>
<evidence type="ECO:0000256" key="8">
    <source>
        <dbReference type="ARBA" id="ARBA00022723"/>
    </source>
</evidence>
<dbReference type="PIRSF" id="PIRSF001619">
    <property type="entry name" value="Biotin_synth"/>
    <property type="match status" value="1"/>
</dbReference>
<keyword evidence="6 13" id="KW-0949">S-adenosyl-L-methionine</keyword>
<evidence type="ECO:0000313" key="16">
    <source>
        <dbReference type="Proteomes" id="UP000002640"/>
    </source>
</evidence>
<dbReference type="SMR" id="G5A968"/>
<dbReference type="GO" id="GO:0009102">
    <property type="term" value="P:biotin biosynthetic process"/>
    <property type="evidence" value="ECO:0007669"/>
    <property type="project" value="UniProtKB-UniPathway"/>
</dbReference>
<dbReference type="Pfam" id="PF04055">
    <property type="entry name" value="Radical_SAM"/>
    <property type="match status" value="1"/>
</dbReference>
<dbReference type="SFLD" id="SFLDG01060">
    <property type="entry name" value="BATS_domain_containing"/>
    <property type="match status" value="1"/>
</dbReference>
<comment type="cofactor">
    <cofactor evidence="13">
        <name>[4Fe-4S] cluster</name>
        <dbReference type="ChEBI" id="CHEBI:49883"/>
    </cofactor>
    <text evidence="13">Binds 1 [4Fe-4S] cluster. The cluster is coordinated with 3 cysteines and an exchangeable S-adenosyl-L-methionine.</text>
</comment>
<dbReference type="PROSITE" id="PS51918">
    <property type="entry name" value="RADICAL_SAM"/>
    <property type="match status" value="1"/>
</dbReference>
<dbReference type="GO" id="GO:0051539">
    <property type="term" value="F:4 iron, 4 sulfur cluster binding"/>
    <property type="evidence" value="ECO:0007669"/>
    <property type="project" value="UniProtKB-KW"/>
</dbReference>
<dbReference type="SFLD" id="SFLDG01278">
    <property type="entry name" value="biotin_synthase_like"/>
    <property type="match status" value="1"/>
</dbReference>
<dbReference type="SFLD" id="SFLDS00029">
    <property type="entry name" value="Radical_SAM"/>
    <property type="match status" value="1"/>
</dbReference>
<keyword evidence="10 13" id="KW-0408">Iron</keyword>
<organism evidence="15 16">
    <name type="scientific">Phytophthora sojae (strain P6497)</name>
    <name type="common">Soybean stem and root rot agent</name>
    <name type="synonym">Phytophthora megasperma f. sp. glycines</name>
    <dbReference type="NCBI Taxonomy" id="1094619"/>
    <lineage>
        <taxon>Eukaryota</taxon>
        <taxon>Sar</taxon>
        <taxon>Stramenopiles</taxon>
        <taxon>Oomycota</taxon>
        <taxon>Peronosporomycetes</taxon>
        <taxon>Peronosporales</taxon>
        <taxon>Peronosporaceae</taxon>
        <taxon>Phytophthora</taxon>
    </lineage>
</organism>
<dbReference type="AlphaFoldDB" id="G5A968"/>
<reference evidence="15 16" key="1">
    <citation type="journal article" date="2006" name="Science">
        <title>Phytophthora genome sequences uncover evolutionary origins and mechanisms of pathogenesis.</title>
        <authorList>
            <person name="Tyler B.M."/>
            <person name="Tripathy S."/>
            <person name="Zhang X."/>
            <person name="Dehal P."/>
            <person name="Jiang R.H."/>
            <person name="Aerts A."/>
            <person name="Arredondo F.D."/>
            <person name="Baxter L."/>
            <person name="Bensasson D."/>
            <person name="Beynon J.L."/>
            <person name="Chapman J."/>
            <person name="Damasceno C.M."/>
            <person name="Dorrance A.E."/>
            <person name="Dou D."/>
            <person name="Dickerman A.W."/>
            <person name="Dubchak I.L."/>
            <person name="Garbelotto M."/>
            <person name="Gijzen M."/>
            <person name="Gordon S.G."/>
            <person name="Govers F."/>
            <person name="Grunwald N.J."/>
            <person name="Huang W."/>
            <person name="Ivors K.L."/>
            <person name="Jones R.W."/>
            <person name="Kamoun S."/>
            <person name="Krampis K."/>
            <person name="Lamour K.H."/>
            <person name="Lee M.K."/>
            <person name="McDonald W.H."/>
            <person name="Medina M."/>
            <person name="Meijer H.J."/>
            <person name="Nordberg E.K."/>
            <person name="Maclean D.J."/>
            <person name="Ospina-Giraldo M.D."/>
            <person name="Morris P.F."/>
            <person name="Phuntumart V."/>
            <person name="Putnam N.H."/>
            <person name="Rash S."/>
            <person name="Rose J.K."/>
            <person name="Sakihama Y."/>
            <person name="Salamov A.A."/>
            <person name="Savidor A."/>
            <person name="Scheuring C.F."/>
            <person name="Smith B.M."/>
            <person name="Sobral B.W."/>
            <person name="Terry A."/>
            <person name="Torto-Alalibo T.A."/>
            <person name="Win J."/>
            <person name="Xu Z."/>
            <person name="Zhang H."/>
            <person name="Grigoriev I.V."/>
            <person name="Rokhsar D.S."/>
            <person name="Boore J.L."/>
        </authorList>
    </citation>
    <scope>NUCLEOTIDE SEQUENCE [LARGE SCALE GENOMIC DNA]</scope>
    <source>
        <strain evidence="15 16">P6497</strain>
    </source>
</reference>
<evidence type="ECO:0000313" key="15">
    <source>
        <dbReference type="EMBL" id="EGZ08444.1"/>
    </source>
</evidence>
<dbReference type="Gene3D" id="3.20.20.70">
    <property type="entry name" value="Aldolase class I"/>
    <property type="match status" value="1"/>
</dbReference>
<comment type="cofactor">
    <cofactor evidence="13">
        <name>[2Fe-2S] cluster</name>
        <dbReference type="ChEBI" id="CHEBI:190135"/>
    </cofactor>
    <text evidence="13">Binds 1 [2Fe-2S] cluster. The cluster is coordinated with 3 cysteines and 1 arginine.</text>
</comment>
<dbReference type="STRING" id="1094619.G5A968"/>
<keyword evidence="4 13" id="KW-0004">4Fe-4S</keyword>
<keyword evidence="11 13" id="KW-0411">Iron-sulfur</keyword>
<evidence type="ECO:0000256" key="4">
    <source>
        <dbReference type="ARBA" id="ARBA00022485"/>
    </source>
</evidence>
<dbReference type="GO" id="GO:0046872">
    <property type="term" value="F:metal ion binding"/>
    <property type="evidence" value="ECO:0007669"/>
    <property type="project" value="UniProtKB-KW"/>
</dbReference>
<feature type="binding site" evidence="13">
    <location>
        <position position="165"/>
    </location>
    <ligand>
        <name>[2Fe-2S] cluster</name>
        <dbReference type="ChEBI" id="CHEBI:190135"/>
    </ligand>
</feature>
<comment type="cofactor">
    <cofactor evidence="12">
        <name>[2Fe-2S] cluster</name>
        <dbReference type="ChEBI" id="CHEBI:190135"/>
    </cofactor>
</comment>
<dbReference type="NCBIfam" id="TIGR00433">
    <property type="entry name" value="bioB"/>
    <property type="match status" value="1"/>
</dbReference>
<sequence>MFVRKLAALSARSSAAAAAGARFQSSSVALTVPGLSAEVRHDWTKEEVQAIFDQPLLELVYKAATVHRMHFDPTEVQQCTLLSIKTGGCTEDCKYCSQSSRHKTFVKPEPTKKVQEVVEMARRAKAAGSTRFCMGSAWREVGKKNAFRHILDMVRQVKAMDLEVCCTLGMLTEEQAVQLKEAGLSAYNHNLDTSREHYAKVITTRTYDDRLKTIENVRKAGISVCCGGILGLGEDKIDRVGLLHTLATMDEHPESVPVNALVSVEGTPLFDEDIAPVTASDMARMIATARILMPKTMVRLSAGRMSFTDAEQGMMFMAGANSIFNGDTLLTTANPAFEKDKRLFESFGLKGKLAYHAHKSTPYIVKVTHSAPVETEAVA</sequence>
<dbReference type="CDD" id="cd01335">
    <property type="entry name" value="Radical_SAM"/>
    <property type="match status" value="1"/>
</dbReference>
<dbReference type="InterPro" id="IPR058240">
    <property type="entry name" value="rSAM_sf"/>
</dbReference>
<dbReference type="InterPro" id="IPR002684">
    <property type="entry name" value="Biotin_synth/BioAB"/>
</dbReference>
<evidence type="ECO:0000256" key="9">
    <source>
        <dbReference type="ARBA" id="ARBA00022756"/>
    </source>
</evidence>
<evidence type="ECO:0000259" key="14">
    <source>
        <dbReference type="PROSITE" id="PS51918"/>
    </source>
</evidence>
<dbReference type="InParanoid" id="G5A968"/>
<dbReference type="HAMAP" id="MF_01694">
    <property type="entry name" value="BioB"/>
    <property type="match status" value="1"/>
</dbReference>
<dbReference type="InterPro" id="IPR013785">
    <property type="entry name" value="Aldolase_TIM"/>
</dbReference>
<dbReference type="EMBL" id="JH159161">
    <property type="protein sequence ID" value="EGZ08444.1"/>
    <property type="molecule type" value="Genomic_DNA"/>
</dbReference>
<evidence type="ECO:0000256" key="7">
    <source>
        <dbReference type="ARBA" id="ARBA00022714"/>
    </source>
</evidence>